<reference evidence="2" key="1">
    <citation type="journal article" date="2019" name="Int. J. Syst. Evol. Microbiol.">
        <title>The Global Catalogue of Microorganisms (GCM) 10K type strain sequencing project: providing services to taxonomists for standard genome sequencing and annotation.</title>
        <authorList>
            <consortium name="The Broad Institute Genomics Platform"/>
            <consortium name="The Broad Institute Genome Sequencing Center for Infectious Disease"/>
            <person name="Wu L."/>
            <person name="Ma J."/>
        </authorList>
    </citation>
    <scope>NUCLEOTIDE SEQUENCE [LARGE SCALE GENOMIC DNA]</scope>
    <source>
        <strain evidence="2">CECT 8570</strain>
    </source>
</reference>
<gene>
    <name evidence="1" type="ORF">ACFOX3_09215</name>
</gene>
<proteinExistence type="predicted"/>
<dbReference type="RefSeq" id="WP_290260476.1">
    <property type="nucleotide sequence ID" value="NZ_JAUFQG010000004.1"/>
</dbReference>
<accession>A0ABV8V3S5</accession>
<dbReference type="EMBL" id="JBHSCX010000006">
    <property type="protein sequence ID" value="MFC4362482.1"/>
    <property type="molecule type" value="Genomic_DNA"/>
</dbReference>
<comment type="caution">
    <text evidence="1">The sequence shown here is derived from an EMBL/GenBank/DDBJ whole genome shotgun (WGS) entry which is preliminary data.</text>
</comment>
<sequence length="390" mass="43228">MGKKLFKLILLLALVAVAGRWLLQWEIRNSVDASIADMRDTVSIRYDRLDVGFDGKVTVKRVQLSLPDSDAFSASIQRIDVDMQSLPELVQRRFGGSAPEALSVKVTGINANLENFAESIESSVDCLDPLKQPSPWMLGFQADSDLNFSYLYNAATRDLTLDVDMIARGAYELKTQVRFGGVAPNLKAASSLDLVRVNFDDIRMMQAWTSYCSARHEKSAEQLVTGYMANLEALLNKQSLGLSEASQAALKSYMQEPGRIVLRWVLNIDLQEPPSADAISDMLFNRLEVEVAGAPVSPIFTSVEYKPVAPRPQLQPKIVAKAPALVEIDFEQLQDYVDKEVQLVTGDKITTGVVRKVGGAEIELEVIKDGANHFSITFYRSRIDQILVKP</sequence>
<keyword evidence="2" id="KW-1185">Reference proteome</keyword>
<protein>
    <recommendedName>
        <fullName evidence="3">DUF748 domain-containing protein</fullName>
    </recommendedName>
</protein>
<evidence type="ECO:0000313" key="1">
    <source>
        <dbReference type="EMBL" id="MFC4362482.1"/>
    </source>
</evidence>
<evidence type="ECO:0008006" key="3">
    <source>
        <dbReference type="Google" id="ProtNLM"/>
    </source>
</evidence>
<organism evidence="1 2">
    <name type="scientific">Simiduia curdlanivorans</name>
    <dbReference type="NCBI Taxonomy" id="1492769"/>
    <lineage>
        <taxon>Bacteria</taxon>
        <taxon>Pseudomonadati</taxon>
        <taxon>Pseudomonadota</taxon>
        <taxon>Gammaproteobacteria</taxon>
        <taxon>Cellvibrionales</taxon>
        <taxon>Cellvibrionaceae</taxon>
        <taxon>Simiduia</taxon>
    </lineage>
</organism>
<evidence type="ECO:0000313" key="2">
    <source>
        <dbReference type="Proteomes" id="UP001595840"/>
    </source>
</evidence>
<name>A0ABV8V3S5_9GAMM</name>
<dbReference type="Proteomes" id="UP001595840">
    <property type="component" value="Unassembled WGS sequence"/>
</dbReference>